<dbReference type="EMBL" id="CM056813">
    <property type="protein sequence ID" value="KAJ8640388.1"/>
    <property type="molecule type" value="Genomic_DNA"/>
</dbReference>
<sequence length="87" mass="9810">MLCNMMANSIANQLAKLTTPNSAIFYETLATAQLTIFYETPPNHIWKMCLQKTLSPSLKTSLKTIKRQLGLITNKRPPSISIMELIQ</sequence>
<name>A0ACC2M404_PERAE</name>
<protein>
    <submittedName>
        <fullName evidence="1">Uncharacterized protein</fullName>
    </submittedName>
</protein>
<evidence type="ECO:0000313" key="1">
    <source>
        <dbReference type="EMBL" id="KAJ8640388.1"/>
    </source>
</evidence>
<keyword evidence="2" id="KW-1185">Reference proteome</keyword>
<accession>A0ACC2M404</accession>
<gene>
    <name evidence="1" type="ORF">MRB53_017082</name>
</gene>
<evidence type="ECO:0000313" key="2">
    <source>
        <dbReference type="Proteomes" id="UP001234297"/>
    </source>
</evidence>
<comment type="caution">
    <text evidence="1">The sequence shown here is derived from an EMBL/GenBank/DDBJ whole genome shotgun (WGS) entry which is preliminary data.</text>
</comment>
<proteinExistence type="predicted"/>
<reference evidence="1 2" key="1">
    <citation type="journal article" date="2022" name="Hortic Res">
        <title>A haplotype resolved chromosomal level avocado genome allows analysis of novel avocado genes.</title>
        <authorList>
            <person name="Nath O."/>
            <person name="Fletcher S.J."/>
            <person name="Hayward A."/>
            <person name="Shaw L.M."/>
            <person name="Masouleh A.K."/>
            <person name="Furtado A."/>
            <person name="Henry R.J."/>
            <person name="Mitter N."/>
        </authorList>
    </citation>
    <scope>NUCLEOTIDE SEQUENCE [LARGE SCALE GENOMIC DNA]</scope>
    <source>
        <strain evidence="2">cv. Hass</strain>
    </source>
</reference>
<dbReference type="Proteomes" id="UP001234297">
    <property type="component" value="Chromosome 5"/>
</dbReference>
<organism evidence="1 2">
    <name type="scientific">Persea americana</name>
    <name type="common">Avocado</name>
    <dbReference type="NCBI Taxonomy" id="3435"/>
    <lineage>
        <taxon>Eukaryota</taxon>
        <taxon>Viridiplantae</taxon>
        <taxon>Streptophyta</taxon>
        <taxon>Embryophyta</taxon>
        <taxon>Tracheophyta</taxon>
        <taxon>Spermatophyta</taxon>
        <taxon>Magnoliopsida</taxon>
        <taxon>Magnoliidae</taxon>
        <taxon>Laurales</taxon>
        <taxon>Lauraceae</taxon>
        <taxon>Persea</taxon>
    </lineage>
</organism>